<dbReference type="GO" id="GO:0005886">
    <property type="term" value="C:plasma membrane"/>
    <property type="evidence" value="ECO:0007669"/>
    <property type="project" value="TreeGrafter"/>
</dbReference>
<keyword evidence="2 7" id="KW-0812">Transmembrane</keyword>
<evidence type="ECO:0000256" key="3">
    <source>
        <dbReference type="ARBA" id="ARBA00022737"/>
    </source>
</evidence>
<feature type="transmembrane region" description="Helical" evidence="7">
    <location>
        <begin position="1356"/>
        <end position="1375"/>
    </location>
</feature>
<reference evidence="9 10" key="1">
    <citation type="submission" date="2014-06" db="EMBL/GenBank/DDBJ databases">
        <authorList>
            <person name="Swart Estienne"/>
        </authorList>
    </citation>
    <scope>NUCLEOTIDE SEQUENCE [LARGE SCALE GENOMIC DNA]</scope>
    <source>
        <strain evidence="9 10">130c</strain>
    </source>
</reference>
<gene>
    <name evidence="9" type="primary">Contig9349.g9995</name>
    <name evidence="9" type="ORF">STYLEM_7077</name>
</gene>
<dbReference type="OrthoDB" id="310870at2759"/>
<dbReference type="PANTHER" id="PTHR10582">
    <property type="entry name" value="TRANSIENT RECEPTOR POTENTIAL ION CHANNEL PROTEIN"/>
    <property type="match status" value="1"/>
</dbReference>
<dbReference type="InterPro" id="IPR024862">
    <property type="entry name" value="TRPV"/>
</dbReference>
<dbReference type="GO" id="GO:0098703">
    <property type="term" value="P:calcium ion import across plasma membrane"/>
    <property type="evidence" value="ECO:0007669"/>
    <property type="project" value="TreeGrafter"/>
</dbReference>
<evidence type="ECO:0000313" key="9">
    <source>
        <dbReference type="EMBL" id="CDW78106.1"/>
    </source>
</evidence>
<feature type="transmembrane region" description="Helical" evidence="7">
    <location>
        <begin position="1408"/>
        <end position="1430"/>
    </location>
</feature>
<keyword evidence="4 7" id="KW-1133">Transmembrane helix</keyword>
<dbReference type="EMBL" id="CCKQ01006779">
    <property type="protein sequence ID" value="CDW78106.1"/>
    <property type="molecule type" value="Genomic_DNA"/>
</dbReference>
<feature type="coiled-coil region" evidence="6">
    <location>
        <begin position="1596"/>
        <end position="1634"/>
    </location>
</feature>
<sequence length="1643" mass="193432">MSDSAKFKDTFHKKYLQEEMVTKRFLKSIAYEVQLNQIVDPKLKEHYGGNFMLQIYDKTCENIFERILQYDIVCWNIFYDYFFFKLDPREKDSDWIYIVYFKQEYGVVKIKDISIDDSSFKNMGIQKQFFYYANAKEIKIIELKVTPPKGGQIEYSPQTQQYATYVINQPCKILNIFENSFSRDGDYLMMGIETDDNQIDFTRLYFWSKDLTKLDVEFYQYREVVKRNDVRDDPIIKFKHVIQKNEIQFGIALRQSGSVDLYWNFTLTNSPEERFQDIEINFKALFIKRFTSERDKDGNDLGKMLSISLEHEQRLGIDVSEVVNFRVSKWKEIFYDIIRYQVKIFTKINLVNTSFFVAYNKVVSIFDIVKKEWKIHFFFPSDVIELLRNQKKTKHNELNVGAYLENGDIRMIDPADASSETWVLSDKIHKIEGKLEMIVSDWRDMASHYILTRISQGKTKITGFQKDQVIDLNGATQFKEGDELIRFISTDLQEDFVILSKSEKIIKTFTNQAQDKDGQMNVQLKRRFKFNEPEKVNEKLHTMVATKNEEQVLLIGDKDLFKLRVENGTITILKDMMIQSLQVIDDEYVYSLSNESEIQKSSGFYIQNANQFLEKQGKDASNFKLKGAIVGCNDLLDYYKEDQRIAYMSNYDSIKIVPVLHRCAIGFIGMRERKKYLAFKKQKDKLIALDKKGTLTTWSIQTGKILEHNTLHKSADNSSYSIFAWEKNDITYKASWYQPRVLLVDHNHPVDINQAEYFGDRLTCSLQNNVSYVKIEEKKFLRYKVIEIINSQEIEEHFSFVHPNYGEGRYQRMFFSDDLQFMLERIQNQRVFFYKREETLIPGEIRWVLIRRLKQFPQDLSECTNANFLFSPNLQYYLDYDKDDNMFVIKTTFDQQNHRLIPQGLMNPSKEKVKLIAKKFKWVDNSKIRIMNIEGFEKTVDINDNFKEISYCSVPMVDAHYLKDENMPGHFYYDVSITEEHKTKERLQRKFQEYYEAYYSDNLRSPFDLYEVLFKVDYNIDNCNGKLVADLSFSYFHWKLAEMMRDQPKFNIKRYQAKDLELLALNIFPYGNTVLHYAHKQLYIIRRFYKVMEQEYKRKLESAEDHESVMPFQIPFVRNFEGKTAIHMCLQNQNFKSADIILQKLCNSPIDSHSRQISDILPDLVEAELPILGVYLDSRIKQTDQLKDFRRGAIKYQNGLDYAVNTVELWPDSDHIQKKFFMQSNIDSEVVLELLDVPSVHCYQEKVSEQFFEALADCKKIDIFKHKSIQAIIDHKWPLAKEQTIKLLFLPFLFYHLLFIIYSNVFNGQTEQTDSALVGDRVISAFLYLMSIYFLQNEIRQIYMSGLDYLSSIWNYADIIPPIFIIVIVSIHLKLQQGNFSIINFDTVDDVPEDDGHVSISHKGGVDLAALACIHAIASLLMWAKLLYFLRIFKQTGYLIRMLTEVISSMRVFLVVLCIVMIAFGEAFLRFSEMSGEDSFILNYADAFVYTLRLAIGDTQTDTFNNTVQPTLLWILFSICLILTNVVMLNLLIAIISEAFEIINQNSEQANYQERARIIAENSYLIPKWKKKSFGGKNQYLVMARELQDQEIQDPQVEIQNKLLEVSDDLHKLKKEQQTQNEEVINTLKEIRSRLPAVVQAAK</sequence>
<evidence type="ECO:0000256" key="6">
    <source>
        <dbReference type="SAM" id="Coils"/>
    </source>
</evidence>
<dbReference type="Proteomes" id="UP000039865">
    <property type="component" value="Unassembled WGS sequence"/>
</dbReference>
<evidence type="ECO:0000256" key="1">
    <source>
        <dbReference type="ARBA" id="ARBA00004141"/>
    </source>
</evidence>
<name>A0A078A8B2_STYLE</name>
<evidence type="ECO:0000256" key="7">
    <source>
        <dbReference type="SAM" id="Phobius"/>
    </source>
</evidence>
<organism evidence="9 10">
    <name type="scientific">Stylonychia lemnae</name>
    <name type="common">Ciliate</name>
    <dbReference type="NCBI Taxonomy" id="5949"/>
    <lineage>
        <taxon>Eukaryota</taxon>
        <taxon>Sar</taxon>
        <taxon>Alveolata</taxon>
        <taxon>Ciliophora</taxon>
        <taxon>Intramacronucleata</taxon>
        <taxon>Spirotrichea</taxon>
        <taxon>Stichotrichia</taxon>
        <taxon>Sporadotrichida</taxon>
        <taxon>Oxytrichidae</taxon>
        <taxon>Stylonychinae</taxon>
        <taxon>Stylonychia</taxon>
    </lineage>
</organism>
<feature type="domain" description="Ion transport" evidence="8">
    <location>
        <begin position="1289"/>
        <end position="1547"/>
    </location>
</feature>
<feature type="transmembrane region" description="Helical" evidence="7">
    <location>
        <begin position="1451"/>
        <end position="1469"/>
    </location>
</feature>
<proteinExistence type="predicted"/>
<accession>A0A078A8B2</accession>
<keyword evidence="5 7" id="KW-0472">Membrane</keyword>
<keyword evidence="10" id="KW-1185">Reference proteome</keyword>
<evidence type="ECO:0000256" key="5">
    <source>
        <dbReference type="ARBA" id="ARBA00023136"/>
    </source>
</evidence>
<evidence type="ECO:0000259" key="8">
    <source>
        <dbReference type="Pfam" id="PF00520"/>
    </source>
</evidence>
<dbReference type="PANTHER" id="PTHR10582:SF2">
    <property type="entry name" value="INACTIVE"/>
    <property type="match status" value="1"/>
</dbReference>
<dbReference type="InParanoid" id="A0A078A8B2"/>
<keyword evidence="6" id="KW-0175">Coiled coil</keyword>
<dbReference type="GO" id="GO:0005216">
    <property type="term" value="F:monoatomic ion channel activity"/>
    <property type="evidence" value="ECO:0007669"/>
    <property type="project" value="InterPro"/>
</dbReference>
<dbReference type="Gene3D" id="1.10.287.70">
    <property type="match status" value="1"/>
</dbReference>
<dbReference type="Pfam" id="PF00520">
    <property type="entry name" value="Ion_trans"/>
    <property type="match status" value="1"/>
</dbReference>
<feature type="transmembrane region" description="Helical" evidence="7">
    <location>
        <begin position="1287"/>
        <end position="1306"/>
    </location>
</feature>
<dbReference type="SUPFAM" id="SSF81324">
    <property type="entry name" value="Voltage-gated potassium channels"/>
    <property type="match status" value="1"/>
</dbReference>
<evidence type="ECO:0000256" key="2">
    <source>
        <dbReference type="ARBA" id="ARBA00022692"/>
    </source>
</evidence>
<protein>
    <submittedName>
        <fullName evidence="9">Wd-40 repeat protein</fullName>
    </submittedName>
</protein>
<feature type="transmembrane region" description="Helical" evidence="7">
    <location>
        <begin position="1512"/>
        <end position="1536"/>
    </location>
</feature>
<evidence type="ECO:0000256" key="4">
    <source>
        <dbReference type="ARBA" id="ARBA00022989"/>
    </source>
</evidence>
<keyword evidence="3" id="KW-0677">Repeat</keyword>
<evidence type="ECO:0000313" key="10">
    <source>
        <dbReference type="Proteomes" id="UP000039865"/>
    </source>
</evidence>
<dbReference type="InterPro" id="IPR005821">
    <property type="entry name" value="Ion_trans_dom"/>
</dbReference>
<comment type="subcellular location">
    <subcellularLocation>
        <location evidence="1">Membrane</location>
        <topology evidence="1">Multi-pass membrane protein</topology>
    </subcellularLocation>
</comment>